<dbReference type="GO" id="GO:0000976">
    <property type="term" value="F:transcription cis-regulatory region binding"/>
    <property type="evidence" value="ECO:0007669"/>
    <property type="project" value="TreeGrafter"/>
</dbReference>
<dbReference type="EMBL" id="RFFH01000003">
    <property type="protein sequence ID" value="RMI33474.1"/>
    <property type="molecule type" value="Genomic_DNA"/>
</dbReference>
<evidence type="ECO:0000259" key="3">
    <source>
        <dbReference type="PROSITE" id="PS50977"/>
    </source>
</evidence>
<dbReference type="InterPro" id="IPR001647">
    <property type="entry name" value="HTH_TetR"/>
</dbReference>
<dbReference type="PANTHER" id="PTHR30055:SF242">
    <property type="entry name" value="HTH-TYPE TRANSCRIPTIONAL REPRESSOR KSTR"/>
    <property type="match status" value="1"/>
</dbReference>
<dbReference type="InterPro" id="IPR041642">
    <property type="entry name" value="KstR_C"/>
</dbReference>
<evidence type="ECO:0000256" key="2">
    <source>
        <dbReference type="PROSITE-ProRule" id="PRU00335"/>
    </source>
</evidence>
<dbReference type="SUPFAM" id="SSF46689">
    <property type="entry name" value="Homeodomain-like"/>
    <property type="match status" value="1"/>
</dbReference>
<dbReference type="PROSITE" id="PS50977">
    <property type="entry name" value="HTH_TETR_2"/>
    <property type="match status" value="1"/>
</dbReference>
<keyword evidence="5" id="KW-1185">Reference proteome</keyword>
<sequence length="210" mass="22781">MPRIPESRAPGRVSTARQEERRAAILRAAARLGAEHGLDRVQMNEVAQSAGVALGTLYRYYPSKHHVFAAVLDTAVRDLPEPAGIPADPVVGVTEFLSRATAELLRHPRLARAMLVSMNAVRGEEPVLAPGGATGAENVIWQDYSMPDRILAAGGILAPTAEDRRLARLLEQCVYGILTWATAGRLTTDEALSDIRRACELLLSPWQEQG</sequence>
<name>A0A3M2L7Y5_9NOCA</name>
<dbReference type="Pfam" id="PF00440">
    <property type="entry name" value="TetR_N"/>
    <property type="match status" value="1"/>
</dbReference>
<dbReference type="Gene3D" id="1.10.357.10">
    <property type="entry name" value="Tetracycline Repressor, domain 2"/>
    <property type="match status" value="1"/>
</dbReference>
<dbReference type="InterPro" id="IPR009057">
    <property type="entry name" value="Homeodomain-like_sf"/>
</dbReference>
<keyword evidence="1 2" id="KW-0238">DNA-binding</keyword>
<organism evidence="4 5">
    <name type="scientific">Nocardia stercoris</name>
    <dbReference type="NCBI Taxonomy" id="2483361"/>
    <lineage>
        <taxon>Bacteria</taxon>
        <taxon>Bacillati</taxon>
        <taxon>Actinomycetota</taxon>
        <taxon>Actinomycetes</taxon>
        <taxon>Mycobacteriales</taxon>
        <taxon>Nocardiaceae</taxon>
        <taxon>Nocardia</taxon>
    </lineage>
</organism>
<dbReference type="PRINTS" id="PR00455">
    <property type="entry name" value="HTHTETR"/>
</dbReference>
<gene>
    <name evidence="4" type="ORF">EBN03_10080</name>
</gene>
<dbReference type="AlphaFoldDB" id="A0A3M2L7Y5"/>
<reference evidence="4 5" key="1">
    <citation type="submission" date="2018-10" db="EMBL/GenBank/DDBJ databases">
        <title>Isolation from cow dung.</title>
        <authorList>
            <person name="Ling L."/>
        </authorList>
    </citation>
    <scope>NUCLEOTIDE SEQUENCE [LARGE SCALE GENOMIC DNA]</scope>
    <source>
        <strain evidence="4 5">NEAU-LL90</strain>
    </source>
</reference>
<dbReference type="PANTHER" id="PTHR30055">
    <property type="entry name" value="HTH-TYPE TRANSCRIPTIONAL REGULATOR RUTR"/>
    <property type="match status" value="1"/>
</dbReference>
<accession>A0A3M2L7Y5</accession>
<evidence type="ECO:0000256" key="1">
    <source>
        <dbReference type="ARBA" id="ARBA00023125"/>
    </source>
</evidence>
<dbReference type="RefSeq" id="WP_122187672.1">
    <property type="nucleotide sequence ID" value="NZ_RFFH01000003.1"/>
</dbReference>
<comment type="caution">
    <text evidence="4">The sequence shown here is derived from an EMBL/GenBank/DDBJ whole genome shotgun (WGS) entry which is preliminary data.</text>
</comment>
<dbReference type="Pfam" id="PF17925">
    <property type="entry name" value="TetR_C_20"/>
    <property type="match status" value="1"/>
</dbReference>
<dbReference type="GO" id="GO:0003700">
    <property type="term" value="F:DNA-binding transcription factor activity"/>
    <property type="evidence" value="ECO:0007669"/>
    <property type="project" value="TreeGrafter"/>
</dbReference>
<dbReference type="InterPro" id="IPR050109">
    <property type="entry name" value="HTH-type_TetR-like_transc_reg"/>
</dbReference>
<proteinExistence type="predicted"/>
<dbReference type="Proteomes" id="UP000279275">
    <property type="component" value="Unassembled WGS sequence"/>
</dbReference>
<evidence type="ECO:0000313" key="5">
    <source>
        <dbReference type="Proteomes" id="UP000279275"/>
    </source>
</evidence>
<dbReference type="OrthoDB" id="9809994at2"/>
<evidence type="ECO:0000313" key="4">
    <source>
        <dbReference type="EMBL" id="RMI33474.1"/>
    </source>
</evidence>
<feature type="domain" description="HTH tetR-type" evidence="3">
    <location>
        <begin position="19"/>
        <end position="79"/>
    </location>
</feature>
<feature type="DNA-binding region" description="H-T-H motif" evidence="2">
    <location>
        <begin position="42"/>
        <end position="61"/>
    </location>
</feature>
<protein>
    <submittedName>
        <fullName evidence="4">TetR/AcrR family transcriptional regulator</fullName>
    </submittedName>
</protein>